<sequence length="173" mass="19413">MRKCLSIILALFAIPQLQALAQQTPQPKDPIEFNNISPQTVVFSLLKSAEFFPNGKASATVNNQTELLNPPNFSESIPRQFLWKMRVRLDELQLPLKATYKLILQQGQQNNPFNNVQFLDNSVEIISTDSKTNTAIVQGRVTLQFLNLNNIGIADTYSGQLSVCLQDRNSSCM</sequence>
<evidence type="ECO:0000256" key="1">
    <source>
        <dbReference type="SAM" id="SignalP"/>
    </source>
</evidence>
<keyword evidence="1" id="KW-0732">Signal</keyword>
<accession>A0A0C1N4X0</accession>
<comment type="caution">
    <text evidence="2">The sequence shown here is derived from an EMBL/GenBank/DDBJ whole genome shotgun (WGS) entry which is preliminary data.</text>
</comment>
<dbReference type="EMBL" id="JHEG02000059">
    <property type="protein sequence ID" value="KIE07481.1"/>
    <property type="molecule type" value="Genomic_DNA"/>
</dbReference>
<dbReference type="AlphaFoldDB" id="A0A0C1N4X0"/>
<feature type="chain" id="PRO_5002149619" evidence="1">
    <location>
        <begin position="22"/>
        <end position="173"/>
    </location>
</feature>
<organism evidence="2">
    <name type="scientific">Tolypothrix bouteillei VB521301</name>
    <dbReference type="NCBI Taxonomy" id="1479485"/>
    <lineage>
        <taxon>Bacteria</taxon>
        <taxon>Bacillati</taxon>
        <taxon>Cyanobacteriota</taxon>
        <taxon>Cyanophyceae</taxon>
        <taxon>Nostocales</taxon>
        <taxon>Tolypothrichaceae</taxon>
        <taxon>Tolypothrix</taxon>
    </lineage>
</organism>
<reference evidence="2" key="1">
    <citation type="journal article" date="2015" name="Genome Announc.">
        <title>Draft Genome Sequence of Tolypothrix boutellei Strain VB521301.</title>
        <authorList>
            <person name="Chandrababunaidu M.M."/>
            <person name="Singh D."/>
            <person name="Sen D."/>
            <person name="Bhan S."/>
            <person name="Das S."/>
            <person name="Gupta A."/>
            <person name="Adhikary S.P."/>
            <person name="Tripathy S."/>
        </authorList>
    </citation>
    <scope>NUCLEOTIDE SEQUENCE</scope>
    <source>
        <strain evidence="2">VB521301</strain>
    </source>
</reference>
<name>A0A0C1N4X0_9CYAN</name>
<proteinExistence type="predicted"/>
<protein>
    <submittedName>
        <fullName evidence="2">Uncharacterized protein</fullName>
    </submittedName>
</protein>
<dbReference type="STRING" id="1479485.DA73_0241080"/>
<gene>
    <name evidence="2" type="ORF">DA73_0241080</name>
</gene>
<feature type="signal peptide" evidence="1">
    <location>
        <begin position="1"/>
        <end position="21"/>
    </location>
</feature>
<evidence type="ECO:0000313" key="2">
    <source>
        <dbReference type="EMBL" id="KIE07481.1"/>
    </source>
</evidence>